<keyword evidence="2" id="KW-0378">Hydrolase</keyword>
<evidence type="ECO:0000313" key="4">
    <source>
        <dbReference type="EMBL" id="AEN79044.1"/>
    </source>
</evidence>
<dbReference type="PATRIC" id="fig|1069534.5.peg.1935"/>
<dbReference type="Pfam" id="PF00857">
    <property type="entry name" value="Isochorismatase"/>
    <property type="match status" value="1"/>
</dbReference>
<dbReference type="SUPFAM" id="SSF52499">
    <property type="entry name" value="Isochorismatase-like hydrolases"/>
    <property type="match status" value="1"/>
</dbReference>
<comment type="similarity">
    <text evidence="1">Belongs to the isochorismatase family.</text>
</comment>
<dbReference type="Gene3D" id="3.40.50.850">
    <property type="entry name" value="Isochorismatase-like"/>
    <property type="match status" value="1"/>
</dbReference>
<dbReference type="InterPro" id="IPR050272">
    <property type="entry name" value="Isochorismatase-like_hydrls"/>
</dbReference>
<evidence type="ECO:0000256" key="1">
    <source>
        <dbReference type="ARBA" id="ARBA00006336"/>
    </source>
</evidence>
<dbReference type="HOGENOM" id="CLU_068979_5_5_9"/>
<organism evidence="4 5">
    <name type="scientific">Ligilactobacillus ruminis (strain ATCC 27782 / RF3)</name>
    <name type="common">Lactobacillus ruminis</name>
    <dbReference type="NCBI Taxonomy" id="1069534"/>
    <lineage>
        <taxon>Bacteria</taxon>
        <taxon>Bacillati</taxon>
        <taxon>Bacillota</taxon>
        <taxon>Bacilli</taxon>
        <taxon>Lactobacillales</taxon>
        <taxon>Lactobacillaceae</taxon>
        <taxon>Ligilactobacillus</taxon>
    </lineage>
</organism>
<dbReference type="RefSeq" id="WP_014074181.1">
    <property type="nucleotide sequence ID" value="NC_015975.1"/>
</dbReference>
<dbReference type="KEGG" id="lrm:LRC_18160"/>
<feature type="domain" description="Isochorismatase-like" evidence="3">
    <location>
        <begin position="2"/>
        <end position="139"/>
    </location>
</feature>
<protein>
    <submittedName>
        <fullName evidence="4">Isochorismatase family protein</fullName>
    </submittedName>
</protein>
<proteinExistence type="inferred from homology"/>
<dbReference type="GeneID" id="29802656"/>
<evidence type="ECO:0000313" key="5">
    <source>
        <dbReference type="Proteomes" id="UP000001279"/>
    </source>
</evidence>
<evidence type="ECO:0000256" key="2">
    <source>
        <dbReference type="ARBA" id="ARBA00022801"/>
    </source>
</evidence>
<dbReference type="eggNOG" id="COG1335">
    <property type="taxonomic scope" value="Bacteria"/>
</dbReference>
<keyword evidence="5" id="KW-1185">Reference proteome</keyword>
<reference evidence="4 5" key="1">
    <citation type="journal article" date="2011" name="Microb. Cell Fact.">
        <title>Genome sequences and comparative genomics of two Lactobacillus ruminis strains from the bovine and human intestinal tracts.</title>
        <authorList>
            <person name="Forde B.M."/>
            <person name="Neville B.A."/>
            <person name="O'Donnell M.M."/>
            <person name="Riboulet-Bisson E."/>
            <person name="Claesson M.J."/>
            <person name="Coghlan A."/>
            <person name="Ross R.P."/>
            <person name="O'Toole P.W."/>
        </authorList>
    </citation>
    <scope>NUCLEOTIDE SEQUENCE [LARGE SCALE GENOMIC DNA]</scope>
    <source>
        <strain evidence="5">ATCC 27782 / RF3</strain>
    </source>
</reference>
<dbReference type="STRING" id="1069534.LRC_18160"/>
<evidence type="ECO:0000259" key="3">
    <source>
        <dbReference type="Pfam" id="PF00857"/>
    </source>
</evidence>
<gene>
    <name evidence="4" type="ordered locus">LRC_18160</name>
</gene>
<name>G2SMD1_LIGR2</name>
<dbReference type="InterPro" id="IPR036380">
    <property type="entry name" value="Isochorismatase-like_sf"/>
</dbReference>
<accession>G2SMD1</accession>
<dbReference type="AlphaFoldDB" id="G2SMD1"/>
<sequence>MILLVIDVQKLIMTDDLYDFARFENTVGKLICAARESGTEVIYVRHDDGEGEELTKGKAGFEIYDGFKPQPSEKIFTKTVNSCFKESGLLEYLREKQVKEVAIAGLMTDYCIDATVKCGFEHGFSIIVPKHANTTTDNEYMTGKQTYEYYNGFIWQGRYAHCISPEETIGEDETLKKSALGN</sequence>
<dbReference type="CDD" id="cd01014">
    <property type="entry name" value="nicotinamidase_related"/>
    <property type="match status" value="1"/>
</dbReference>
<dbReference type="PANTHER" id="PTHR43540:SF14">
    <property type="entry name" value="ISOCHORISMATASE"/>
    <property type="match status" value="1"/>
</dbReference>
<dbReference type="GO" id="GO:0016787">
    <property type="term" value="F:hydrolase activity"/>
    <property type="evidence" value="ECO:0007669"/>
    <property type="project" value="UniProtKB-KW"/>
</dbReference>
<dbReference type="Proteomes" id="UP000001279">
    <property type="component" value="Chromosome"/>
</dbReference>
<dbReference type="EMBL" id="CP003032">
    <property type="protein sequence ID" value="AEN79044.1"/>
    <property type="molecule type" value="Genomic_DNA"/>
</dbReference>
<dbReference type="PANTHER" id="PTHR43540">
    <property type="entry name" value="PEROXYUREIDOACRYLATE/UREIDOACRYLATE AMIDOHYDROLASE-RELATED"/>
    <property type="match status" value="1"/>
</dbReference>
<dbReference type="InterPro" id="IPR000868">
    <property type="entry name" value="Isochorismatase-like_dom"/>
</dbReference>